<dbReference type="PANTHER" id="PTHR42877">
    <property type="entry name" value="L-ORNITHINE N(5)-MONOOXYGENASE-RELATED"/>
    <property type="match status" value="1"/>
</dbReference>
<evidence type="ECO:0000313" key="1">
    <source>
        <dbReference type="EMBL" id="TPG33654.1"/>
    </source>
</evidence>
<dbReference type="InterPro" id="IPR051209">
    <property type="entry name" value="FAD-bind_Monooxygenase_sf"/>
</dbReference>
<dbReference type="Pfam" id="PF13738">
    <property type="entry name" value="Pyr_redox_3"/>
    <property type="match status" value="1"/>
</dbReference>
<keyword evidence="1" id="KW-0503">Monooxygenase</keyword>
<dbReference type="PRINTS" id="PR00411">
    <property type="entry name" value="PNDRDTASEI"/>
</dbReference>
<keyword evidence="2" id="KW-1185">Reference proteome</keyword>
<accession>A0A502E8F5</accession>
<dbReference type="PRINTS" id="PR00368">
    <property type="entry name" value="FADPNR"/>
</dbReference>
<dbReference type="InterPro" id="IPR036188">
    <property type="entry name" value="FAD/NAD-bd_sf"/>
</dbReference>
<protein>
    <submittedName>
        <fullName evidence="1">4-hydroxyacetophenone monooxygenase</fullName>
    </submittedName>
</protein>
<dbReference type="Gene3D" id="3.50.50.60">
    <property type="entry name" value="FAD/NAD(P)-binding domain"/>
    <property type="match status" value="3"/>
</dbReference>
<reference evidence="1 2" key="1">
    <citation type="journal article" date="2019" name="Environ. Microbiol.">
        <title>Species interactions and distinct microbial communities in high Arctic permafrost affected cryosols are associated with the CH4 and CO2 gas fluxes.</title>
        <authorList>
            <person name="Altshuler I."/>
            <person name="Hamel J."/>
            <person name="Turney S."/>
            <person name="Magnuson E."/>
            <person name="Levesque R."/>
            <person name="Greer C."/>
            <person name="Whyte L.G."/>
        </authorList>
    </citation>
    <scope>NUCLEOTIDE SEQUENCE [LARGE SCALE GENOMIC DNA]</scope>
    <source>
        <strain evidence="1 2">S5.20</strain>
    </source>
</reference>
<comment type="caution">
    <text evidence="1">The sequence shown here is derived from an EMBL/GenBank/DDBJ whole genome shotgun (WGS) entry which is preliminary data.</text>
</comment>
<gene>
    <name evidence="1" type="ORF">EAH80_15465</name>
</gene>
<sequence>MRNPHAGQPFTTSDEEIADALLDVSIPTLLLSLVHMAGDPSLIRGALKPAGLFLNEVQGYMSEDDKAAARAIALEVIVDYRARGCPEPEPIDGELLKEMMEWLVCDPVPDEYVPMLLEEMELDGRDLRAASTSERSARDEFPVVVIGCGESGLLAGIRLKEAGLPFTIVEKNAGPGGTWYQNTYPGARVDVGNHFYCYSFEPTDEWTHFFAEQPELQAYFQRVMDKYEVGSHVLWQTEVTDLTWHDDTATWTVRTRGADGSTSSLEARAVISAVGQLDRPHLPAIEGRDQFSGSFFHSAEWDHAVDLRGRRVAMIGAGASGFQIAPAIAEDVGHLTVFQRTAQWMFPNPNYHEPVGAGIRWALRHLPFYGRWYRFLLFWPGCDKGLAAARVDPDYPDQSRAVSEINEVTRMMFTEWITSQVGDDPELAAKVVPDYPATGKRTLQDNGSWLRTLTRENVELVRTPIDHVDADGIVTSDGVHHPAEVIVFATGFQATEMLWPMTITGRGGADLRVRWGQRPVAYLGITVPDYPNFFCMYGPGTNLASGGSLIFHSECQMRYISQCLDHLIAGGHRYMEPRRDVTDDWVRRSQEEMRTMVWSQPSIEHSFYKNADGDVYSLSPWRLVDYWTWTRRPDPGDFTFG</sequence>
<dbReference type="AlphaFoldDB" id="A0A502E8F5"/>
<organism evidence="1 2">
    <name type="scientific">Mycolicibacterium hodleri</name>
    <dbReference type="NCBI Taxonomy" id="49897"/>
    <lineage>
        <taxon>Bacteria</taxon>
        <taxon>Bacillati</taxon>
        <taxon>Actinomycetota</taxon>
        <taxon>Actinomycetes</taxon>
        <taxon>Mycobacteriales</taxon>
        <taxon>Mycobacteriaceae</taxon>
        <taxon>Mycolicibacterium</taxon>
    </lineage>
</organism>
<dbReference type="RefSeq" id="WP_140692403.1">
    <property type="nucleotide sequence ID" value="NZ_RCZG01000005.1"/>
</dbReference>
<dbReference type="SUPFAM" id="SSF51905">
    <property type="entry name" value="FAD/NAD(P)-binding domain"/>
    <property type="match status" value="2"/>
</dbReference>
<evidence type="ECO:0000313" key="2">
    <source>
        <dbReference type="Proteomes" id="UP000320095"/>
    </source>
</evidence>
<name>A0A502E8F5_9MYCO</name>
<dbReference type="EMBL" id="RCZG01000005">
    <property type="protein sequence ID" value="TPG33654.1"/>
    <property type="molecule type" value="Genomic_DNA"/>
</dbReference>
<dbReference type="GO" id="GO:0004497">
    <property type="term" value="F:monooxygenase activity"/>
    <property type="evidence" value="ECO:0007669"/>
    <property type="project" value="UniProtKB-KW"/>
</dbReference>
<keyword evidence="1" id="KW-0560">Oxidoreductase</keyword>
<proteinExistence type="predicted"/>
<dbReference type="PANTHER" id="PTHR42877:SF4">
    <property type="entry name" value="FAD_NAD(P)-BINDING DOMAIN-CONTAINING PROTEIN-RELATED"/>
    <property type="match status" value="1"/>
</dbReference>
<dbReference type="OrthoDB" id="5168853at2"/>
<dbReference type="Proteomes" id="UP000320095">
    <property type="component" value="Unassembled WGS sequence"/>
</dbReference>